<evidence type="ECO:0000256" key="13">
    <source>
        <dbReference type="HAMAP-Rule" id="MF_00409"/>
    </source>
</evidence>
<comment type="pathway">
    <text evidence="2 13">Glycolipid biosynthesis; lipid IV(A) biosynthesis; lipid IV(A) from (3R)-3-hydroxytetradecanoyl-[acyl-carrier-protein] and UDP-N-acetyl-alpha-D-glucosamine: step 6/6.</text>
</comment>
<dbReference type="AlphaFoldDB" id="A0A1E2V7T0"/>
<dbReference type="PANTHER" id="PTHR42724:SF1">
    <property type="entry name" value="TETRAACYLDISACCHARIDE 4'-KINASE, MITOCHONDRIAL-RELATED"/>
    <property type="match status" value="1"/>
</dbReference>
<evidence type="ECO:0000256" key="7">
    <source>
        <dbReference type="ARBA" id="ARBA00022679"/>
    </source>
</evidence>
<keyword evidence="6 13" id="KW-0441">Lipid A biosynthesis</keyword>
<evidence type="ECO:0000256" key="2">
    <source>
        <dbReference type="ARBA" id="ARBA00004870"/>
    </source>
</evidence>
<keyword evidence="8 13" id="KW-0547">Nucleotide-binding</keyword>
<evidence type="ECO:0000313" key="15">
    <source>
        <dbReference type="Proteomes" id="UP000094291"/>
    </source>
</evidence>
<comment type="similarity">
    <text evidence="13">Belongs to the LpxK family.</text>
</comment>
<evidence type="ECO:0000256" key="6">
    <source>
        <dbReference type="ARBA" id="ARBA00022556"/>
    </source>
</evidence>
<dbReference type="EC" id="2.7.1.130" evidence="3 13"/>
<keyword evidence="9 13" id="KW-0418">Kinase</keyword>
<proteinExistence type="inferred from homology"/>
<reference evidence="14 15" key="1">
    <citation type="submission" date="2016-08" db="EMBL/GenBank/DDBJ databases">
        <authorList>
            <person name="Seilhamer J.J."/>
        </authorList>
    </citation>
    <scope>NUCLEOTIDE SEQUENCE [LARGE SCALE GENOMIC DNA]</scope>
    <source>
        <strain evidence="14 15">PH27A</strain>
    </source>
</reference>
<evidence type="ECO:0000256" key="8">
    <source>
        <dbReference type="ARBA" id="ARBA00022741"/>
    </source>
</evidence>
<sequence>MRHWVEQRWYQANPGALAALTPLEQLFRRQVQRRGRPLRGREFGVPVMVVGNLTVGGSGKSPVVATLARWLQKQGVSVGIVSRGYGGKAPSYPWPVTAQSDPVEAGDEPVMLAQQTGCPVFVAPKRAEAVKALVSAHPVQLILSDDGLQHQALAREIEWVIVDGQRGLGNGHCLPVGPLREPAARLSTVDAVLLNGGRSAACDHPELTSALPFSLAISQWRRGDGVVQKSCPFLPGQSVHALAGIGHPQRFFDQLTQLGLAVTPHPKADHAVLTQADLQAEPELPWIMTAKDAVKLRHQLNAQHWVMDIEAVLPEALMTAFSQQLQQLGVSLHWGRSDEHTGPHPAE</sequence>
<dbReference type="EMBL" id="MDTQ01000001">
    <property type="protein sequence ID" value="ODC02973.1"/>
    <property type="molecule type" value="Genomic_DNA"/>
</dbReference>
<dbReference type="Proteomes" id="UP000094291">
    <property type="component" value="Unassembled WGS sequence"/>
</dbReference>
<evidence type="ECO:0000313" key="14">
    <source>
        <dbReference type="EMBL" id="ODC02973.1"/>
    </source>
</evidence>
<comment type="caution">
    <text evidence="14">The sequence shown here is derived from an EMBL/GenBank/DDBJ whole genome shotgun (WGS) entry which is preliminary data.</text>
</comment>
<accession>A0A1E2V7T0</accession>
<name>A0A1E2V7T0_9GAMM</name>
<evidence type="ECO:0000256" key="10">
    <source>
        <dbReference type="ARBA" id="ARBA00022840"/>
    </source>
</evidence>
<dbReference type="InterPro" id="IPR027417">
    <property type="entry name" value="P-loop_NTPase"/>
</dbReference>
<protein>
    <recommendedName>
        <fullName evidence="4 13">Tetraacyldisaccharide 4'-kinase</fullName>
        <ecNumber evidence="3 13">2.7.1.130</ecNumber>
    </recommendedName>
    <alternativeName>
        <fullName evidence="12 13">Lipid A 4'-kinase</fullName>
    </alternativeName>
</protein>
<dbReference type="RefSeq" id="WP_068997368.1">
    <property type="nucleotide sequence ID" value="NZ_MDTQ01000001.1"/>
</dbReference>
<evidence type="ECO:0000256" key="11">
    <source>
        <dbReference type="ARBA" id="ARBA00023098"/>
    </source>
</evidence>
<comment type="catalytic activity">
    <reaction evidence="13">
        <text>a lipid A disaccharide + ATP = a lipid IVA + ADP + H(+)</text>
        <dbReference type="Rhea" id="RHEA:67840"/>
        <dbReference type="ChEBI" id="CHEBI:15378"/>
        <dbReference type="ChEBI" id="CHEBI:30616"/>
        <dbReference type="ChEBI" id="CHEBI:176343"/>
        <dbReference type="ChEBI" id="CHEBI:176425"/>
        <dbReference type="ChEBI" id="CHEBI:456216"/>
        <dbReference type="EC" id="2.7.1.130"/>
    </reaction>
</comment>
<comment type="caution">
    <text evidence="13">Lacks conserved residue(s) required for the propagation of feature annotation.</text>
</comment>
<evidence type="ECO:0000256" key="9">
    <source>
        <dbReference type="ARBA" id="ARBA00022777"/>
    </source>
</evidence>
<keyword evidence="7 13" id="KW-0808">Transferase</keyword>
<dbReference type="SUPFAM" id="SSF52540">
    <property type="entry name" value="P-loop containing nucleoside triphosphate hydrolases"/>
    <property type="match status" value="1"/>
</dbReference>
<comment type="function">
    <text evidence="1 13">Transfers the gamma-phosphate of ATP to the 4'-position of a tetraacyldisaccharide 1-phosphate intermediate (termed DS-1-P) to form tetraacyldisaccharide 1,4'-bis-phosphate (lipid IVA).</text>
</comment>
<dbReference type="Pfam" id="PF02606">
    <property type="entry name" value="LpxK"/>
    <property type="match status" value="1"/>
</dbReference>
<dbReference type="PANTHER" id="PTHR42724">
    <property type="entry name" value="TETRAACYLDISACCHARIDE 4'-KINASE"/>
    <property type="match status" value="1"/>
</dbReference>
<dbReference type="NCBIfam" id="TIGR00682">
    <property type="entry name" value="lpxK"/>
    <property type="match status" value="1"/>
</dbReference>
<evidence type="ECO:0000256" key="1">
    <source>
        <dbReference type="ARBA" id="ARBA00002274"/>
    </source>
</evidence>
<evidence type="ECO:0000256" key="4">
    <source>
        <dbReference type="ARBA" id="ARBA00016436"/>
    </source>
</evidence>
<dbReference type="GO" id="GO:0005524">
    <property type="term" value="F:ATP binding"/>
    <property type="evidence" value="ECO:0007669"/>
    <property type="project" value="UniProtKB-UniRule"/>
</dbReference>
<evidence type="ECO:0000256" key="12">
    <source>
        <dbReference type="ARBA" id="ARBA00029757"/>
    </source>
</evidence>
<dbReference type="HAMAP" id="MF_00409">
    <property type="entry name" value="LpxK"/>
    <property type="match status" value="1"/>
</dbReference>
<dbReference type="STRING" id="197479.BFW38_04830"/>
<gene>
    <name evidence="13" type="primary">lpxK</name>
    <name evidence="14" type="ORF">BFW38_04830</name>
</gene>
<dbReference type="GO" id="GO:0009244">
    <property type="term" value="P:lipopolysaccharide core region biosynthetic process"/>
    <property type="evidence" value="ECO:0007669"/>
    <property type="project" value="TreeGrafter"/>
</dbReference>
<keyword evidence="11 13" id="KW-0443">Lipid metabolism</keyword>
<keyword evidence="15" id="KW-1185">Reference proteome</keyword>
<dbReference type="GO" id="GO:0005886">
    <property type="term" value="C:plasma membrane"/>
    <property type="evidence" value="ECO:0007669"/>
    <property type="project" value="TreeGrafter"/>
</dbReference>
<organism evidence="14 15">
    <name type="scientific">Terasakiispira papahanaumokuakeensis</name>
    <dbReference type="NCBI Taxonomy" id="197479"/>
    <lineage>
        <taxon>Bacteria</taxon>
        <taxon>Pseudomonadati</taxon>
        <taxon>Pseudomonadota</taxon>
        <taxon>Gammaproteobacteria</taxon>
        <taxon>Oceanospirillales</taxon>
        <taxon>Terasakiispira</taxon>
    </lineage>
</organism>
<evidence type="ECO:0000256" key="5">
    <source>
        <dbReference type="ARBA" id="ARBA00022516"/>
    </source>
</evidence>
<dbReference type="UniPathway" id="UPA00359">
    <property type="reaction ID" value="UER00482"/>
</dbReference>
<keyword evidence="5 13" id="KW-0444">Lipid biosynthesis</keyword>
<dbReference type="GO" id="GO:0009029">
    <property type="term" value="F:lipid-A 4'-kinase activity"/>
    <property type="evidence" value="ECO:0007669"/>
    <property type="project" value="UniProtKB-UniRule"/>
</dbReference>
<dbReference type="InterPro" id="IPR003758">
    <property type="entry name" value="LpxK"/>
</dbReference>
<evidence type="ECO:0000256" key="3">
    <source>
        <dbReference type="ARBA" id="ARBA00012071"/>
    </source>
</evidence>
<dbReference type="GO" id="GO:0009245">
    <property type="term" value="P:lipid A biosynthetic process"/>
    <property type="evidence" value="ECO:0007669"/>
    <property type="project" value="UniProtKB-UniRule"/>
</dbReference>
<keyword evidence="10 13" id="KW-0067">ATP-binding</keyword>
<dbReference type="OrthoDB" id="9766423at2"/>